<feature type="compositionally biased region" description="Low complexity" evidence="1">
    <location>
        <begin position="17"/>
        <end position="27"/>
    </location>
</feature>
<keyword evidence="3" id="KW-1185">Reference proteome</keyword>
<feature type="region of interest" description="Disordered" evidence="1">
    <location>
        <begin position="1"/>
        <end position="27"/>
    </location>
</feature>
<dbReference type="AlphaFoldDB" id="A0A9P4R5L5"/>
<organism evidence="2 3">
    <name type="scientific">Polyplosphaeria fusca</name>
    <dbReference type="NCBI Taxonomy" id="682080"/>
    <lineage>
        <taxon>Eukaryota</taxon>
        <taxon>Fungi</taxon>
        <taxon>Dikarya</taxon>
        <taxon>Ascomycota</taxon>
        <taxon>Pezizomycotina</taxon>
        <taxon>Dothideomycetes</taxon>
        <taxon>Pleosporomycetidae</taxon>
        <taxon>Pleosporales</taxon>
        <taxon>Tetraplosphaeriaceae</taxon>
        <taxon>Polyplosphaeria</taxon>
    </lineage>
</organism>
<name>A0A9P4R5L5_9PLEO</name>
<dbReference type="EMBL" id="ML996118">
    <property type="protein sequence ID" value="KAF2737197.1"/>
    <property type="molecule type" value="Genomic_DNA"/>
</dbReference>
<evidence type="ECO:0000313" key="2">
    <source>
        <dbReference type="EMBL" id="KAF2737197.1"/>
    </source>
</evidence>
<dbReference type="Proteomes" id="UP000799444">
    <property type="component" value="Unassembled WGS sequence"/>
</dbReference>
<reference evidence="2" key="1">
    <citation type="journal article" date="2020" name="Stud. Mycol.">
        <title>101 Dothideomycetes genomes: a test case for predicting lifestyles and emergence of pathogens.</title>
        <authorList>
            <person name="Haridas S."/>
            <person name="Albert R."/>
            <person name="Binder M."/>
            <person name="Bloem J."/>
            <person name="Labutti K."/>
            <person name="Salamov A."/>
            <person name="Andreopoulos B."/>
            <person name="Baker S."/>
            <person name="Barry K."/>
            <person name="Bills G."/>
            <person name="Bluhm B."/>
            <person name="Cannon C."/>
            <person name="Castanera R."/>
            <person name="Culley D."/>
            <person name="Daum C."/>
            <person name="Ezra D."/>
            <person name="Gonzalez J."/>
            <person name="Henrissat B."/>
            <person name="Kuo A."/>
            <person name="Liang C."/>
            <person name="Lipzen A."/>
            <person name="Lutzoni F."/>
            <person name="Magnuson J."/>
            <person name="Mondo S."/>
            <person name="Nolan M."/>
            <person name="Ohm R."/>
            <person name="Pangilinan J."/>
            <person name="Park H.-J."/>
            <person name="Ramirez L."/>
            <person name="Alfaro M."/>
            <person name="Sun H."/>
            <person name="Tritt A."/>
            <person name="Yoshinaga Y."/>
            <person name="Zwiers L.-H."/>
            <person name="Turgeon B."/>
            <person name="Goodwin S."/>
            <person name="Spatafora J."/>
            <person name="Crous P."/>
            <person name="Grigoriev I."/>
        </authorList>
    </citation>
    <scope>NUCLEOTIDE SEQUENCE</scope>
    <source>
        <strain evidence="2">CBS 125425</strain>
    </source>
</reference>
<comment type="caution">
    <text evidence="2">The sequence shown here is derived from an EMBL/GenBank/DDBJ whole genome shotgun (WGS) entry which is preliminary data.</text>
</comment>
<evidence type="ECO:0000256" key="1">
    <source>
        <dbReference type="SAM" id="MobiDB-lite"/>
    </source>
</evidence>
<accession>A0A9P4R5L5</accession>
<protein>
    <submittedName>
        <fullName evidence="2">Uncharacterized protein</fullName>
    </submittedName>
</protein>
<evidence type="ECO:0000313" key="3">
    <source>
        <dbReference type="Proteomes" id="UP000799444"/>
    </source>
</evidence>
<sequence length="68" mass="7796">MNCTLSFDDKGEKGEESSWSACSESRSPYNSYSIWTQLKGFYADLDKKTLSIAVDQRWYCDDEGPEKP</sequence>
<gene>
    <name evidence="2" type="ORF">EJ04DRAFT_130411</name>
</gene>
<proteinExistence type="predicted"/>
<feature type="compositionally biased region" description="Basic and acidic residues" evidence="1">
    <location>
        <begin position="7"/>
        <end position="16"/>
    </location>
</feature>